<evidence type="ECO:0000256" key="2">
    <source>
        <dbReference type="SAM" id="SignalP"/>
    </source>
</evidence>
<dbReference type="OrthoDB" id="3942074at2759"/>
<reference evidence="3 4" key="1">
    <citation type="submission" date="2020-01" db="EMBL/GenBank/DDBJ databases">
        <title>Identification and distribution of gene clusters putatively required for synthesis of sphingolipid metabolism inhibitors in phylogenetically diverse species of the filamentous fungus Fusarium.</title>
        <authorList>
            <person name="Kim H.-S."/>
            <person name="Busman M."/>
            <person name="Brown D.W."/>
            <person name="Divon H."/>
            <person name="Uhlig S."/>
            <person name="Proctor R.H."/>
        </authorList>
    </citation>
    <scope>NUCLEOTIDE SEQUENCE [LARGE SCALE GENOMIC DNA]</scope>
    <source>
        <strain evidence="3 4">NRRL 20459</strain>
    </source>
</reference>
<accession>A0A8H4L2E5</accession>
<proteinExistence type="predicted"/>
<comment type="caution">
    <text evidence="3">The sequence shown here is derived from an EMBL/GenBank/DDBJ whole genome shotgun (WGS) entry which is preliminary data.</text>
</comment>
<feature type="compositionally biased region" description="Basic and acidic residues" evidence="1">
    <location>
        <begin position="144"/>
        <end position="155"/>
    </location>
</feature>
<sequence length="231" mass="23419">MAAKFLAVALLAAVPAVARTDLEGCTSYDSVIKPDNMAPYMTRVWYVPDSGELCEFLDCGGGRAPPKTTVPGCPSYEGTETYSPKFINPKTLGQPEATGSAEASETETEDEETASATITEAPTSTGSTTESEDTTTADSEGEDEKTTTTEEKETKAIITTITTRATLSTPGAGSESTPGSGSGSESDADKTDAAATPAASTVSTAGAVMPTAGALLGSWLVAGAAVYAGML</sequence>
<dbReference type="AlphaFoldDB" id="A0A8H4L2E5"/>
<keyword evidence="2" id="KW-0732">Signal</keyword>
<feature type="signal peptide" evidence="2">
    <location>
        <begin position="1"/>
        <end position="18"/>
    </location>
</feature>
<dbReference type="Proteomes" id="UP000554235">
    <property type="component" value="Unassembled WGS sequence"/>
</dbReference>
<dbReference type="EMBL" id="JAADYS010001669">
    <property type="protein sequence ID" value="KAF4461692.1"/>
    <property type="molecule type" value="Genomic_DNA"/>
</dbReference>
<gene>
    <name evidence="3" type="ORF">FALBO_11524</name>
</gene>
<feature type="region of interest" description="Disordered" evidence="1">
    <location>
        <begin position="78"/>
        <end position="202"/>
    </location>
</feature>
<feature type="chain" id="PRO_5034126111" evidence="2">
    <location>
        <begin position="19"/>
        <end position="231"/>
    </location>
</feature>
<name>A0A8H4L2E5_9HYPO</name>
<feature type="compositionally biased region" description="Low complexity" evidence="1">
    <location>
        <begin position="114"/>
        <end position="129"/>
    </location>
</feature>
<feature type="compositionally biased region" description="Acidic residues" evidence="1">
    <location>
        <begin position="104"/>
        <end position="113"/>
    </location>
</feature>
<feature type="compositionally biased region" description="Low complexity" evidence="1">
    <location>
        <begin position="156"/>
        <end position="185"/>
    </location>
</feature>
<feature type="compositionally biased region" description="Acidic residues" evidence="1">
    <location>
        <begin position="130"/>
        <end position="143"/>
    </location>
</feature>
<evidence type="ECO:0000313" key="3">
    <source>
        <dbReference type="EMBL" id="KAF4461692.1"/>
    </source>
</evidence>
<keyword evidence="4" id="KW-1185">Reference proteome</keyword>
<feature type="compositionally biased region" description="Low complexity" evidence="1">
    <location>
        <begin position="193"/>
        <end position="202"/>
    </location>
</feature>
<evidence type="ECO:0000256" key="1">
    <source>
        <dbReference type="SAM" id="MobiDB-lite"/>
    </source>
</evidence>
<protein>
    <submittedName>
        <fullName evidence="3">Siderophore biosynthesis enzyme</fullName>
    </submittedName>
</protein>
<evidence type="ECO:0000313" key="4">
    <source>
        <dbReference type="Proteomes" id="UP000554235"/>
    </source>
</evidence>
<organism evidence="3 4">
    <name type="scientific">Fusarium albosuccineum</name>
    <dbReference type="NCBI Taxonomy" id="1237068"/>
    <lineage>
        <taxon>Eukaryota</taxon>
        <taxon>Fungi</taxon>
        <taxon>Dikarya</taxon>
        <taxon>Ascomycota</taxon>
        <taxon>Pezizomycotina</taxon>
        <taxon>Sordariomycetes</taxon>
        <taxon>Hypocreomycetidae</taxon>
        <taxon>Hypocreales</taxon>
        <taxon>Nectriaceae</taxon>
        <taxon>Fusarium</taxon>
        <taxon>Fusarium decemcellulare species complex</taxon>
    </lineage>
</organism>